<reference evidence="1 2" key="1">
    <citation type="submission" date="2018-05" db="EMBL/GenBank/DDBJ databases">
        <title>Streptomyces venezuelae.</title>
        <authorList>
            <person name="Kim W."/>
            <person name="Lee N."/>
            <person name="Cho B.-K."/>
        </authorList>
    </citation>
    <scope>NUCLEOTIDE SEQUENCE [LARGE SCALE GENOMIC DNA]</scope>
    <source>
        <strain evidence="1 2">ATCC 15068</strain>
    </source>
</reference>
<name>A0A5P2B5K7_STRVZ</name>
<dbReference type="Proteomes" id="UP000324106">
    <property type="component" value="Chromosome"/>
</dbReference>
<dbReference type="EMBL" id="CP029194">
    <property type="protein sequence ID" value="QES23639.1"/>
    <property type="molecule type" value="Genomic_DNA"/>
</dbReference>
<protein>
    <recommendedName>
        <fullName evidence="3">PARP-type domain-containing protein</fullName>
    </recommendedName>
</protein>
<sequence>MAGSETRVPEYSTYVPSGHTCTRCKQGIKQLEPARRIRIIGRVEGTGPLVEYEHLRCPNL</sequence>
<evidence type="ECO:0000313" key="1">
    <source>
        <dbReference type="EMBL" id="QES23639.1"/>
    </source>
</evidence>
<evidence type="ECO:0000313" key="2">
    <source>
        <dbReference type="Proteomes" id="UP000324106"/>
    </source>
</evidence>
<accession>A0A5P2B5K7</accession>
<organism evidence="1 2">
    <name type="scientific">Streptomyces venezuelae</name>
    <dbReference type="NCBI Taxonomy" id="54571"/>
    <lineage>
        <taxon>Bacteria</taxon>
        <taxon>Bacillati</taxon>
        <taxon>Actinomycetota</taxon>
        <taxon>Actinomycetes</taxon>
        <taxon>Kitasatosporales</taxon>
        <taxon>Streptomycetaceae</taxon>
        <taxon>Streptomyces</taxon>
    </lineage>
</organism>
<proteinExistence type="predicted"/>
<gene>
    <name evidence="1" type="ORF">DEJ46_34685</name>
</gene>
<evidence type="ECO:0008006" key="3">
    <source>
        <dbReference type="Google" id="ProtNLM"/>
    </source>
</evidence>
<dbReference type="AlphaFoldDB" id="A0A5P2B5K7"/>